<dbReference type="SUPFAM" id="SSF52540">
    <property type="entry name" value="P-loop containing nucleoside triphosphate hydrolases"/>
    <property type="match status" value="2"/>
</dbReference>
<dbReference type="GO" id="GO:0005524">
    <property type="term" value="F:ATP binding"/>
    <property type="evidence" value="ECO:0007669"/>
    <property type="project" value="UniProtKB-KW"/>
</dbReference>
<dbReference type="InterPro" id="IPR050773">
    <property type="entry name" value="CbxX/CfxQ_RuBisCO_ESX"/>
</dbReference>
<dbReference type="Pfam" id="PF00004">
    <property type="entry name" value="AAA"/>
    <property type="match status" value="2"/>
</dbReference>
<protein>
    <submittedName>
        <fullName evidence="6">Stage V sporulation protein K</fullName>
    </submittedName>
</protein>
<dbReference type="Gene3D" id="1.10.8.60">
    <property type="match status" value="2"/>
</dbReference>
<evidence type="ECO:0000256" key="3">
    <source>
        <dbReference type="ARBA" id="ARBA00022840"/>
    </source>
</evidence>
<dbReference type="Pfam" id="PF17866">
    <property type="entry name" value="AAA_lid_6"/>
    <property type="match status" value="2"/>
</dbReference>
<dbReference type="FunFam" id="3.40.50.300:FF:000216">
    <property type="entry name" value="Type VII secretion ATPase EccA"/>
    <property type="match status" value="2"/>
</dbReference>
<keyword evidence="7" id="KW-1185">Reference proteome</keyword>
<dbReference type="Gene3D" id="3.40.50.300">
    <property type="entry name" value="P-loop containing nucleotide triphosphate hydrolases"/>
    <property type="match status" value="2"/>
</dbReference>
<feature type="coiled-coil region" evidence="4">
    <location>
        <begin position="154"/>
        <end position="181"/>
    </location>
</feature>
<dbReference type="EMBL" id="PKOZ01000009">
    <property type="protein sequence ID" value="PQD94482.1"/>
    <property type="molecule type" value="Genomic_DNA"/>
</dbReference>
<dbReference type="PRINTS" id="PR00819">
    <property type="entry name" value="CBXCFQXSUPER"/>
</dbReference>
<dbReference type="InterPro" id="IPR027417">
    <property type="entry name" value="P-loop_NTPase"/>
</dbReference>
<evidence type="ECO:0000256" key="1">
    <source>
        <dbReference type="ARBA" id="ARBA00010378"/>
    </source>
</evidence>
<evidence type="ECO:0000259" key="5">
    <source>
        <dbReference type="SMART" id="SM00382"/>
    </source>
</evidence>
<feature type="domain" description="AAA+ ATPase" evidence="5">
    <location>
        <begin position="543"/>
        <end position="681"/>
    </location>
</feature>
<dbReference type="OrthoDB" id="9806903at2"/>
<organism evidence="6 7">
    <name type="scientific">Pradoshia eiseniae</name>
    <dbReference type="NCBI Taxonomy" id="2064768"/>
    <lineage>
        <taxon>Bacteria</taxon>
        <taxon>Bacillati</taxon>
        <taxon>Bacillota</taxon>
        <taxon>Bacilli</taxon>
        <taxon>Bacillales</taxon>
        <taxon>Bacillaceae</taxon>
        <taxon>Pradoshia</taxon>
    </lineage>
</organism>
<reference evidence="6 7" key="1">
    <citation type="submission" date="2017-12" db="EMBL/GenBank/DDBJ databases">
        <title>Taxonomic description and draft genome of Pradoshia cofamensis Gen. nov., sp. nov., a thermotolerant bacillale isolated from anterior gut of earthworm Eisenia fetida.</title>
        <authorList>
            <person name="Saha T."/>
            <person name="Chakraborty R."/>
        </authorList>
    </citation>
    <scope>NUCLEOTIDE SEQUENCE [LARGE SCALE GENOMIC DNA]</scope>
    <source>
        <strain evidence="6 7">EAG3</strain>
    </source>
</reference>
<dbReference type="InterPro" id="IPR041627">
    <property type="entry name" value="AAA_lid_6"/>
</dbReference>
<dbReference type="AlphaFoldDB" id="A0A2S7MXF2"/>
<dbReference type="InterPro" id="IPR000641">
    <property type="entry name" value="CbxX/CfxQ"/>
</dbReference>
<feature type="domain" description="AAA+ ATPase" evidence="5">
    <location>
        <begin position="267"/>
        <end position="409"/>
    </location>
</feature>
<dbReference type="InterPro" id="IPR003593">
    <property type="entry name" value="AAA+_ATPase"/>
</dbReference>
<evidence type="ECO:0000256" key="2">
    <source>
        <dbReference type="ARBA" id="ARBA00022741"/>
    </source>
</evidence>
<dbReference type="PANTHER" id="PTHR43392:SF2">
    <property type="entry name" value="AAA-TYPE ATPASE FAMILY PROTEIN _ ANKYRIN REPEAT FAMILY PROTEIN"/>
    <property type="match status" value="1"/>
</dbReference>
<sequence>MAQMNEHLREQVEEWELIYRTKGEMPSKDSLLNVLSAAGHTYSQEEEWKGTLLYLLALKRAQKGKEDSFYYLLLEQAGALAPDKQDIQRKLEIKSLNQLKGLLDGLTMPTLRETDNRTAKRNVAMEIIDKAERFEHRVDETIKGLPLQEDAGSIHEARDLLESVRKQLKHVRDNARSYQETLSGNFHTVTVYEELKRAINNLHEERDRFDAFFGSMQAFKDAELSPLEELRGMVGLNEIKQRVSQLYDFLTYQKSRLEMGFTKSNDISLNMILTGNPGTGKTTLARLLAKIYYELGILPKETIVEADRSKLVGAYVGQTEENVRKLVEEAIGGVLFIDEAYSLKRDGQQGSDYGQTVIDTLVSLMDSAEYSGKFAVILAGYPDEMRQFLDSNPGLRSRFPQFNFMELPDYSMEEMKEIACLFAEDNGYFIEPDAYPALEKKVEHEMVDRSFGNARTVKAIVMDAIFQKGSGQNKDNEHTFLDYLLLHSEDFSDPDSTEEPDEPFHELMNLVGLDSIKDEIKKLSAFVRVQQERRNAGKKVVPIQLHAVFTGNPGTGKTTVAKLYSEILRDCGLLKRGHLIVASRADFVAGYVGQTAIKTKRKIQDALGGVLFIDEAYSLLSQSNSDFGAEVVNTLVDEMTKHNENLVVILAGYPKEMDELLASNPGFSSRFKKFMHFPDYTVRELLQIMKNYMHSYQYTLHEEAEGYLMEKLEEINIDGNGRFAINLVDSAIQYQAQRLMTDRNADKEDDWSVLVRADFEHVLE</sequence>
<dbReference type="SMART" id="SM00382">
    <property type="entry name" value="AAA"/>
    <property type="match status" value="2"/>
</dbReference>
<dbReference type="InterPro" id="IPR003959">
    <property type="entry name" value="ATPase_AAA_core"/>
</dbReference>
<dbReference type="PANTHER" id="PTHR43392">
    <property type="entry name" value="AAA-TYPE ATPASE FAMILY PROTEIN / ANKYRIN REPEAT FAMILY PROTEIN"/>
    <property type="match status" value="1"/>
</dbReference>
<keyword evidence="3" id="KW-0067">ATP-binding</keyword>
<accession>A0A2S7MXF2</accession>
<evidence type="ECO:0000313" key="7">
    <source>
        <dbReference type="Proteomes" id="UP000239663"/>
    </source>
</evidence>
<comment type="caution">
    <text evidence="6">The sequence shown here is derived from an EMBL/GenBank/DDBJ whole genome shotgun (WGS) entry which is preliminary data.</text>
</comment>
<dbReference type="RefSeq" id="WP_104850120.1">
    <property type="nucleotide sequence ID" value="NZ_PKOZ01000009.1"/>
</dbReference>
<name>A0A2S7MXF2_9BACI</name>
<dbReference type="CDD" id="cd19481">
    <property type="entry name" value="RecA-like_protease"/>
    <property type="match status" value="1"/>
</dbReference>
<gene>
    <name evidence="6" type="ORF">CYL18_13815</name>
</gene>
<proteinExistence type="inferred from homology"/>
<evidence type="ECO:0000313" key="6">
    <source>
        <dbReference type="EMBL" id="PQD94482.1"/>
    </source>
</evidence>
<keyword evidence="4" id="KW-0175">Coiled coil</keyword>
<keyword evidence="2" id="KW-0547">Nucleotide-binding</keyword>
<dbReference type="Proteomes" id="UP000239663">
    <property type="component" value="Unassembled WGS sequence"/>
</dbReference>
<comment type="similarity">
    <text evidence="1">Belongs to the CbxX/CfxQ family.</text>
</comment>
<evidence type="ECO:0000256" key="4">
    <source>
        <dbReference type="SAM" id="Coils"/>
    </source>
</evidence>
<dbReference type="GO" id="GO:0016887">
    <property type="term" value="F:ATP hydrolysis activity"/>
    <property type="evidence" value="ECO:0007669"/>
    <property type="project" value="InterPro"/>
</dbReference>